<dbReference type="PANTHER" id="PTHR23389">
    <property type="entry name" value="CHROMOSOME TRANSMISSION FIDELITY FACTOR 18"/>
    <property type="match status" value="1"/>
</dbReference>
<dbReference type="AlphaFoldDB" id="A0A8X7NEE9"/>
<evidence type="ECO:0000313" key="3">
    <source>
        <dbReference type="Proteomes" id="UP000078113"/>
    </source>
</evidence>
<sequence length="962" mass="102916">MKQSLLSFAPRSQAKAAAPAETPAPTPAQAPAQASAPAPPPPQEPPKPAKARRRPASSSPVKAPAPVKSRAPLASSFKPLPAPKPAVPEGPHKQDQLWAHAHGPQHASQVLGALNQASAIYLRDWLQELILENPLSTSQTAQNPSRRTATDLLMRPSKRQKLPMLGGKKGKNKEETLEPGRRKIQRKVDKKGEREKKAKAAKRARRHDWSALDDSDDEICDFVVDDEADLGCEAEEDIVDWDEGGGSLGGSQVASGSQTPLTEVPVAGPSTPKRVNASRPHTPLSSSPVIGPGRVVTAKEPSPSDSTPLSSRTVSACKQSPAKVTKTGNAFGDHLTNCILIEGPTGVGKTAAVYACAAELGFEVFELFPGVGRRTGKEIESAVGALAANHMVAGGGSGGGAGSRNKKKGIATTTVKEGSIMAAFKKMSGAAASAKSEGKKATKLEGKERSEPLAGPSRSSTQSPSKEDRTIIIIDDDDDDPPPAPAPVPAPKGRPLLSPTRLRHPNSVRQSLILIEEADILFEEDKGFWPALVQLIGRSRRPVIITCNDISAVPVEDLPLQTTLTFAPPTSEEVGPYLQRIAEQERHKLSSTDAIRLYESTSSPLDGHSLSLAGLVEGGSTRAQARAALWGTEKVRKDGVMPVLDLRLAMNELQFWCGIGPAPGSDGCSAREAQVMSVDVEAGDRVRSEEMCTLKDISRYLDALSFAESNLQSSFSTVIEVYESDTYHPLSASGARNQLQHEHAKMFLKPAWRDEEQVKAEWIHLHTERLRETCFSLVSSLWPSAPGLDCTREMQGRIEYSELLSMLGKEAGSRPLIANPSLSRPPSSALVLDYAPYIRTMVRADDIEAARHAEDVQAAKAAACAEMDGGKANPFLQLRLTRNTRNSQQSVLTAYGIFGGEEYARYVYADEGTLEAVRKGGFPELAEADQGGKAGKVAADAELEKDEVLWSDVPAQVAGGHI</sequence>
<feature type="region of interest" description="Disordered" evidence="1">
    <location>
        <begin position="240"/>
        <end position="314"/>
    </location>
</feature>
<feature type="compositionally biased region" description="Polar residues" evidence="1">
    <location>
        <begin position="303"/>
        <end position="314"/>
    </location>
</feature>
<feature type="compositionally biased region" description="Polar residues" evidence="1">
    <location>
        <begin position="250"/>
        <end position="261"/>
    </location>
</feature>
<feature type="region of interest" description="Disordered" evidence="1">
    <location>
        <begin position="1"/>
        <end position="106"/>
    </location>
</feature>
<name>A0A8X7NEE9_9BASI</name>
<dbReference type="InterPro" id="IPR027417">
    <property type="entry name" value="P-loop_NTPase"/>
</dbReference>
<dbReference type="SUPFAM" id="SSF52540">
    <property type="entry name" value="P-loop containing nucleoside triphosphate hydrolases"/>
    <property type="match status" value="1"/>
</dbReference>
<dbReference type="Proteomes" id="UP000078113">
    <property type="component" value="Unassembled WGS sequence"/>
</dbReference>
<feature type="region of interest" description="Disordered" evidence="1">
    <location>
        <begin position="133"/>
        <end position="210"/>
    </location>
</feature>
<feature type="compositionally biased region" description="Pro residues" evidence="1">
    <location>
        <begin position="482"/>
        <end position="492"/>
    </location>
</feature>
<reference evidence="2" key="1">
    <citation type="submission" date="2016-04" db="EMBL/GenBank/DDBJ databases">
        <authorList>
            <person name="Nguyen H.D."/>
            <person name="Samba Siva P."/>
            <person name="Cullis J."/>
            <person name="Levesque C.A."/>
            <person name="Hambleton S."/>
        </authorList>
    </citation>
    <scope>NUCLEOTIDE SEQUENCE</scope>
    <source>
        <strain evidence="2">DAOMC 236422</strain>
    </source>
</reference>
<evidence type="ECO:0000256" key="1">
    <source>
        <dbReference type="SAM" id="MobiDB-lite"/>
    </source>
</evidence>
<accession>A0A8X7NEE9</accession>
<gene>
    <name evidence="2" type="ORF">A4X09_0g796</name>
</gene>
<feature type="compositionally biased region" description="Basic and acidic residues" evidence="1">
    <location>
        <begin position="172"/>
        <end position="198"/>
    </location>
</feature>
<evidence type="ECO:0000313" key="2">
    <source>
        <dbReference type="EMBL" id="KAE8271538.1"/>
    </source>
</evidence>
<protein>
    <recommendedName>
        <fullName evidence="4">AAA+ ATPase domain-containing protein</fullName>
    </recommendedName>
</protein>
<dbReference type="GO" id="GO:0003677">
    <property type="term" value="F:DNA binding"/>
    <property type="evidence" value="ECO:0007669"/>
    <property type="project" value="TreeGrafter"/>
</dbReference>
<comment type="caution">
    <text evidence="2">The sequence shown here is derived from an EMBL/GenBank/DDBJ whole genome shotgun (WGS) entry which is preliminary data.</text>
</comment>
<reference evidence="2" key="2">
    <citation type="journal article" date="2019" name="IMA Fungus">
        <title>Genome sequencing and comparison of five Tilletia species to identify candidate genes for the detection of regulated species infecting wheat.</title>
        <authorList>
            <person name="Nguyen H.D.T."/>
            <person name="Sultana T."/>
            <person name="Kesanakurti P."/>
            <person name="Hambleton S."/>
        </authorList>
    </citation>
    <scope>NUCLEOTIDE SEQUENCE</scope>
    <source>
        <strain evidence="2">DAOMC 236422</strain>
    </source>
</reference>
<organism evidence="2 3">
    <name type="scientific">Tilletia walkeri</name>
    <dbReference type="NCBI Taxonomy" id="117179"/>
    <lineage>
        <taxon>Eukaryota</taxon>
        <taxon>Fungi</taxon>
        <taxon>Dikarya</taxon>
        <taxon>Basidiomycota</taxon>
        <taxon>Ustilaginomycotina</taxon>
        <taxon>Exobasidiomycetes</taxon>
        <taxon>Tilletiales</taxon>
        <taxon>Tilletiaceae</taxon>
        <taxon>Tilletia</taxon>
    </lineage>
</organism>
<dbReference type="PANTHER" id="PTHR23389:SF21">
    <property type="entry name" value="ATPASE FAMILY AAA DOMAIN-CONTAINING PROTEIN 5"/>
    <property type="match status" value="1"/>
</dbReference>
<evidence type="ECO:0008006" key="4">
    <source>
        <dbReference type="Google" id="ProtNLM"/>
    </source>
</evidence>
<feature type="compositionally biased region" description="Pro residues" evidence="1">
    <location>
        <begin position="37"/>
        <end position="48"/>
    </location>
</feature>
<dbReference type="Gene3D" id="3.40.50.300">
    <property type="entry name" value="P-loop containing nucleotide triphosphate hydrolases"/>
    <property type="match status" value="1"/>
</dbReference>
<feature type="region of interest" description="Disordered" evidence="1">
    <location>
        <begin position="431"/>
        <end position="502"/>
    </location>
</feature>
<feature type="compositionally biased region" description="Low complexity" evidence="1">
    <location>
        <begin position="56"/>
        <end position="69"/>
    </location>
</feature>
<feature type="compositionally biased region" description="Low complexity" evidence="1">
    <location>
        <begin position="9"/>
        <end position="21"/>
    </location>
</feature>
<dbReference type="EMBL" id="LWDG02000016">
    <property type="protein sequence ID" value="KAE8271538.1"/>
    <property type="molecule type" value="Genomic_DNA"/>
</dbReference>
<feature type="compositionally biased region" description="Basic and acidic residues" evidence="1">
    <location>
        <begin position="436"/>
        <end position="451"/>
    </location>
</feature>
<dbReference type="GO" id="GO:0005634">
    <property type="term" value="C:nucleus"/>
    <property type="evidence" value="ECO:0007669"/>
    <property type="project" value="TreeGrafter"/>
</dbReference>
<keyword evidence="3" id="KW-1185">Reference proteome</keyword>
<feature type="compositionally biased region" description="Polar residues" evidence="1">
    <location>
        <begin position="134"/>
        <end position="147"/>
    </location>
</feature>
<proteinExistence type="predicted"/>